<name>A0A9W7CAR6_9STRA</name>
<evidence type="ECO:0000313" key="2">
    <source>
        <dbReference type="Proteomes" id="UP001165122"/>
    </source>
</evidence>
<dbReference type="AlphaFoldDB" id="A0A9W7CAR6"/>
<dbReference type="Proteomes" id="UP001165122">
    <property type="component" value="Unassembled WGS sequence"/>
</dbReference>
<protein>
    <submittedName>
        <fullName evidence="1">Uncharacterized protein</fullName>
    </submittedName>
</protein>
<organism evidence="1 2">
    <name type="scientific">Triparma laevis f. longispina</name>
    <dbReference type="NCBI Taxonomy" id="1714387"/>
    <lineage>
        <taxon>Eukaryota</taxon>
        <taxon>Sar</taxon>
        <taxon>Stramenopiles</taxon>
        <taxon>Ochrophyta</taxon>
        <taxon>Bolidophyceae</taxon>
        <taxon>Parmales</taxon>
        <taxon>Triparmaceae</taxon>
        <taxon>Triparma</taxon>
    </lineage>
</organism>
<comment type="caution">
    <text evidence="1">The sequence shown here is derived from an EMBL/GenBank/DDBJ whole genome shotgun (WGS) entry which is preliminary data.</text>
</comment>
<gene>
    <name evidence="1" type="ORF">TrLO_g2487</name>
</gene>
<accession>A0A9W7CAR6</accession>
<dbReference type="OrthoDB" id="271745at2759"/>
<keyword evidence="2" id="KW-1185">Reference proteome</keyword>
<sequence length="126" mass="13517">MLRAKRLHQTLSLISTPPIHHTYLLTSTGDLLSIASLDESELGENVESVDVKSLVAAGMVVAAKSDDDWTGSTGSLGPRIFCINPVLSKKFLVCCLSLPNADPSLVKSRLDQLTGHLEESLSTLKT</sequence>
<evidence type="ECO:0000313" key="1">
    <source>
        <dbReference type="EMBL" id="GMI03112.1"/>
    </source>
</evidence>
<proteinExistence type="predicted"/>
<dbReference type="EMBL" id="BRXW01000053">
    <property type="protein sequence ID" value="GMI03112.1"/>
    <property type="molecule type" value="Genomic_DNA"/>
</dbReference>
<reference evidence="2" key="1">
    <citation type="journal article" date="2023" name="Commun. Biol.">
        <title>Genome analysis of Parmales, the sister group of diatoms, reveals the evolutionary specialization of diatoms from phago-mixotrophs to photoautotrophs.</title>
        <authorList>
            <person name="Ban H."/>
            <person name="Sato S."/>
            <person name="Yoshikawa S."/>
            <person name="Yamada K."/>
            <person name="Nakamura Y."/>
            <person name="Ichinomiya M."/>
            <person name="Sato N."/>
            <person name="Blanc-Mathieu R."/>
            <person name="Endo H."/>
            <person name="Kuwata A."/>
            <person name="Ogata H."/>
        </authorList>
    </citation>
    <scope>NUCLEOTIDE SEQUENCE [LARGE SCALE GENOMIC DNA]</scope>
    <source>
        <strain evidence="2">NIES 3700</strain>
    </source>
</reference>
<dbReference type="Gene3D" id="3.30.450.30">
    <property type="entry name" value="Dynein light chain 2a, cytoplasmic"/>
    <property type="match status" value="1"/>
</dbReference>